<comment type="subunit">
    <text evidence="6">Forms a complex with KhpA.</text>
</comment>
<dbReference type="GO" id="GO:0008360">
    <property type="term" value="P:regulation of cell shape"/>
    <property type="evidence" value="ECO:0007669"/>
    <property type="project" value="UniProtKB-KW"/>
</dbReference>
<evidence type="ECO:0000256" key="7">
    <source>
        <dbReference type="SAM" id="MobiDB-lite"/>
    </source>
</evidence>
<evidence type="ECO:0000313" key="11">
    <source>
        <dbReference type="EMBL" id="RHA65932.1"/>
    </source>
</evidence>
<comment type="function">
    <text evidence="6">A probable RNA chaperone. Forms a complex with KhpA which binds to cellular RNA and controls its expression. Plays a role in peptidoglycan (PG) homeostasis and cell length regulation.</text>
</comment>
<dbReference type="InterPro" id="IPR038247">
    <property type="entry name" value="Jag_N_dom_sf"/>
</dbReference>
<sequence length="291" mass="33271">MDYITVTAKNLDDAITEALVQLEVTSDRLDYEVIEKGSDGFLGFGRKQAVIKARRKEEPVVEVKAEKKEEKPVKVEKAAKVEKTEHAEKKEPVKTETKNEFKKEHKKDFKKAPKKEVREETELAKVEPATIEACEKFVEDVLNAMNMEEVKVTSTVDEEGALSITMEGKNMGILIGKRGQTLDSLQYLTNRVANKMQDGYVRVKLDTEDYRRRRKETLENLAKNIASKVKRTRRTVALEPMNPYERRIIHSALQSDPAVSTHSEGEEPYRKVVVTLARRSGGSHNYEKYDK</sequence>
<comment type="domain">
    <text evidence="6">Has an N-terminal Jag-N domain and 2 RNA-binding domains (KH and R3H).</text>
</comment>
<dbReference type="Pfam" id="PF13083">
    <property type="entry name" value="KH_KhpA-B"/>
    <property type="match status" value="1"/>
</dbReference>
<evidence type="ECO:0000313" key="10">
    <source>
        <dbReference type="EMBL" id="RGW50338.1"/>
    </source>
</evidence>
<dbReference type="HAMAP" id="MF_00867">
    <property type="entry name" value="KhpB"/>
    <property type="match status" value="1"/>
</dbReference>
<evidence type="ECO:0000256" key="5">
    <source>
        <dbReference type="ARBA" id="ARBA00023316"/>
    </source>
</evidence>
<dbReference type="CDD" id="cd02414">
    <property type="entry name" value="KH-II_Jag"/>
    <property type="match status" value="1"/>
</dbReference>
<dbReference type="Pfam" id="PF01424">
    <property type="entry name" value="R3H"/>
    <property type="match status" value="1"/>
</dbReference>
<evidence type="ECO:0000313" key="14">
    <source>
        <dbReference type="Proteomes" id="UP000285642"/>
    </source>
</evidence>
<evidence type="ECO:0000256" key="1">
    <source>
        <dbReference type="ARBA" id="ARBA00022490"/>
    </source>
</evidence>
<keyword evidence="2 6" id="KW-0694">RNA-binding</keyword>
<dbReference type="Gene3D" id="3.30.30.80">
    <property type="entry name" value="probable RNA-binding protein from clostridium symbiosum atcc 14940"/>
    <property type="match status" value="1"/>
</dbReference>
<dbReference type="InterPro" id="IPR034079">
    <property type="entry name" value="R3H_KhpB"/>
</dbReference>
<evidence type="ECO:0000256" key="6">
    <source>
        <dbReference type="HAMAP-Rule" id="MF_00867"/>
    </source>
</evidence>
<dbReference type="Proteomes" id="UP000266376">
    <property type="component" value="Unassembled WGS sequence"/>
</dbReference>
<dbReference type="SMART" id="SM00393">
    <property type="entry name" value="R3H"/>
    <property type="match status" value="1"/>
</dbReference>
<dbReference type="Gene3D" id="3.30.1370.50">
    <property type="entry name" value="R3H-like domain"/>
    <property type="match status" value="1"/>
</dbReference>
<dbReference type="PANTHER" id="PTHR35800">
    <property type="entry name" value="PROTEIN JAG"/>
    <property type="match status" value="1"/>
</dbReference>
<dbReference type="SUPFAM" id="SSF82708">
    <property type="entry name" value="R3H domain"/>
    <property type="match status" value="1"/>
</dbReference>
<dbReference type="GO" id="GO:0005737">
    <property type="term" value="C:cytoplasm"/>
    <property type="evidence" value="ECO:0007669"/>
    <property type="project" value="UniProtKB-SubCell"/>
</dbReference>
<dbReference type="SMART" id="SM01245">
    <property type="entry name" value="Jag_N"/>
    <property type="match status" value="1"/>
</dbReference>
<accession>A0A395XN76</accession>
<evidence type="ECO:0000313" key="12">
    <source>
        <dbReference type="Proteomes" id="UP000266376"/>
    </source>
</evidence>
<keyword evidence="5 6" id="KW-0961">Cell wall biogenesis/degradation</keyword>
<reference evidence="12 13" key="1">
    <citation type="submission" date="2018-08" db="EMBL/GenBank/DDBJ databases">
        <title>A genome reference for cultivated species of the human gut microbiota.</title>
        <authorList>
            <person name="Zou Y."/>
            <person name="Xue W."/>
            <person name="Luo G."/>
        </authorList>
    </citation>
    <scope>NUCLEOTIDE SEQUENCE [LARGE SCALE GENOMIC DNA]</scope>
    <source>
        <strain evidence="10 12">AF12-11</strain>
        <strain evidence="9 13">AF25-11</strain>
        <strain evidence="11 14">AM42-8</strain>
    </source>
</reference>
<keyword evidence="4 6" id="KW-0143">Chaperone</keyword>
<evidence type="ECO:0000256" key="4">
    <source>
        <dbReference type="ARBA" id="ARBA00023186"/>
    </source>
</evidence>
<comment type="similarity">
    <text evidence="6">Belongs to the KhpB RNA-binding protein family.</text>
</comment>
<dbReference type="InterPro" id="IPR039247">
    <property type="entry name" value="KhpB"/>
</dbReference>
<dbReference type="EMBL" id="QRUK01000033">
    <property type="protein sequence ID" value="RGR55752.1"/>
    <property type="molecule type" value="Genomic_DNA"/>
</dbReference>
<evidence type="ECO:0000259" key="8">
    <source>
        <dbReference type="PROSITE" id="PS51061"/>
    </source>
</evidence>
<dbReference type="InterPro" id="IPR015946">
    <property type="entry name" value="KH_dom-like_a/b"/>
</dbReference>
<dbReference type="Gene3D" id="3.30.300.20">
    <property type="match status" value="1"/>
</dbReference>
<name>A0A395XN76_9FIRM</name>
<protein>
    <recommendedName>
        <fullName evidence="6">RNA-binding protein KhpB</fullName>
    </recommendedName>
    <alternativeName>
        <fullName evidence="6">RNA-binding protein EloR</fullName>
    </alternativeName>
</protein>
<evidence type="ECO:0000256" key="2">
    <source>
        <dbReference type="ARBA" id="ARBA00022884"/>
    </source>
</evidence>
<dbReference type="RefSeq" id="WP_118365021.1">
    <property type="nucleotide sequence ID" value="NZ_JAAITG010000024.1"/>
</dbReference>
<keyword evidence="1 6" id="KW-0963">Cytoplasm</keyword>
<keyword evidence="3 6" id="KW-0133">Cell shape</keyword>
<evidence type="ECO:0000313" key="9">
    <source>
        <dbReference type="EMBL" id="RGR55752.1"/>
    </source>
</evidence>
<dbReference type="PANTHER" id="PTHR35800:SF1">
    <property type="entry name" value="RNA-BINDING PROTEIN KHPB"/>
    <property type="match status" value="1"/>
</dbReference>
<dbReference type="InterPro" id="IPR001374">
    <property type="entry name" value="R3H_dom"/>
</dbReference>
<dbReference type="Proteomes" id="UP000283652">
    <property type="component" value="Unassembled WGS sequence"/>
</dbReference>
<dbReference type="GO" id="GO:0071555">
    <property type="term" value="P:cell wall organization"/>
    <property type="evidence" value="ECO:0007669"/>
    <property type="project" value="UniProtKB-KW"/>
</dbReference>
<dbReference type="Proteomes" id="UP000285642">
    <property type="component" value="Unassembled WGS sequence"/>
</dbReference>
<dbReference type="EMBL" id="QSFS01000021">
    <property type="protein sequence ID" value="RHA65932.1"/>
    <property type="molecule type" value="Genomic_DNA"/>
</dbReference>
<proteinExistence type="inferred from homology"/>
<dbReference type="CDD" id="cd02644">
    <property type="entry name" value="R3H_jag"/>
    <property type="match status" value="1"/>
</dbReference>
<evidence type="ECO:0000256" key="3">
    <source>
        <dbReference type="ARBA" id="ARBA00022960"/>
    </source>
</evidence>
<comment type="caution">
    <text evidence="6">Lacks conserved residue(s) required for the propagation of feature annotation.</text>
</comment>
<dbReference type="InterPro" id="IPR036867">
    <property type="entry name" value="R3H_dom_sf"/>
</dbReference>
<dbReference type="PROSITE" id="PS51061">
    <property type="entry name" value="R3H"/>
    <property type="match status" value="1"/>
</dbReference>
<dbReference type="InterPro" id="IPR032782">
    <property type="entry name" value="KhpB_N"/>
</dbReference>
<gene>
    <name evidence="6" type="primary">khpB</name>
    <name evidence="6" type="synonym">eloR</name>
    <name evidence="11" type="ORF">DW924_14660</name>
    <name evidence="10" type="ORF">DWV67_13470</name>
    <name evidence="9" type="ORF">DWY33_13580</name>
</gene>
<dbReference type="EMBL" id="QSAJ01000041">
    <property type="protein sequence ID" value="RGW50338.1"/>
    <property type="molecule type" value="Genomic_DNA"/>
</dbReference>
<dbReference type="InterPro" id="IPR038008">
    <property type="entry name" value="Jag_KH"/>
</dbReference>
<dbReference type="Pfam" id="PF14804">
    <property type="entry name" value="Jag_N"/>
    <property type="match status" value="1"/>
</dbReference>
<dbReference type="AlphaFoldDB" id="A0A395XN76"/>
<dbReference type="NCBIfam" id="NF041568">
    <property type="entry name" value="Jag_EloR"/>
    <property type="match status" value="1"/>
</dbReference>
<organism evidence="10 12">
    <name type="scientific">Dorea formicigenerans</name>
    <dbReference type="NCBI Taxonomy" id="39486"/>
    <lineage>
        <taxon>Bacteria</taxon>
        <taxon>Bacillati</taxon>
        <taxon>Bacillota</taxon>
        <taxon>Clostridia</taxon>
        <taxon>Lachnospirales</taxon>
        <taxon>Lachnospiraceae</taxon>
        <taxon>Dorea</taxon>
    </lineage>
</organism>
<dbReference type="GO" id="GO:0009252">
    <property type="term" value="P:peptidoglycan biosynthetic process"/>
    <property type="evidence" value="ECO:0007669"/>
    <property type="project" value="UniProtKB-UniRule"/>
</dbReference>
<evidence type="ECO:0000313" key="13">
    <source>
        <dbReference type="Proteomes" id="UP000283652"/>
    </source>
</evidence>
<comment type="subcellular location">
    <subcellularLocation>
        <location evidence="6">Cytoplasm</location>
    </subcellularLocation>
</comment>
<feature type="region of interest" description="Disordered" evidence="7">
    <location>
        <begin position="77"/>
        <end position="107"/>
    </location>
</feature>
<comment type="caution">
    <text evidence="10">The sequence shown here is derived from an EMBL/GenBank/DDBJ whole genome shotgun (WGS) entry which is preliminary data.</text>
</comment>
<dbReference type="GO" id="GO:0003723">
    <property type="term" value="F:RNA binding"/>
    <property type="evidence" value="ECO:0007669"/>
    <property type="project" value="UniProtKB-UniRule"/>
</dbReference>
<feature type="domain" description="R3H" evidence="8">
    <location>
        <begin position="212"/>
        <end position="278"/>
    </location>
</feature>